<evidence type="ECO:0000256" key="2">
    <source>
        <dbReference type="ARBA" id="ARBA00008974"/>
    </source>
</evidence>
<dbReference type="Pfam" id="PF02133">
    <property type="entry name" value="Transp_cyt_pur"/>
    <property type="match status" value="1"/>
</dbReference>
<sequence>MNNRKYAVDEIPLNERNMTYWDMFATWFGANANNGTWFIGGVIAAAGFFGGIVSMLIGGILAYIFLSLMGYVGYRTGATTTVLSRGAFGIRGSIVPSLINITLFLGWTAVNTFIAATSLAFIFHSLFRWPLFGQPGGNLGMVVGILIMSFLHILSIISGQRSVQLVERIGVILVIVFVLLEVIVVFKNVSISQLAHYRIPKLQQMPLGVAIDTIAAASLGWVVGGADFTRFTRSKKTAIRAPFWGALLGLMSFTIIGICTTISVALTSGTYDPNNSDPSIIANKLGLGLIAMVVIVLTSMTANAVNIQAGASALNNLVHKLSLNKALVVITLLSMILTFIPLLSGSFLNSFIAFLDYTGMLLGPIIAIMVVDYFILNQDHYTAQALADPQGKLWYQHGFNWIALGTLCLGVLLYLGLKSIPVIRTSVGATFITMGLVAVGYYLLTKGINRKQVN</sequence>
<feature type="transmembrane region" description="Helical" evidence="8">
    <location>
        <begin position="209"/>
        <end position="229"/>
    </location>
</feature>
<evidence type="ECO:0000256" key="8">
    <source>
        <dbReference type="SAM" id="Phobius"/>
    </source>
</evidence>
<dbReference type="InterPro" id="IPR030191">
    <property type="entry name" value="CodB"/>
</dbReference>
<evidence type="ECO:0000313" key="9">
    <source>
        <dbReference type="EMBL" id="ETO40503.1"/>
    </source>
</evidence>
<dbReference type="Gene3D" id="1.10.4160.10">
    <property type="entry name" value="Hydantoin permease"/>
    <property type="match status" value="1"/>
</dbReference>
<dbReference type="PANTHER" id="PTHR30569">
    <property type="entry name" value="CYTOSINE TRANSPORTER CODB"/>
    <property type="match status" value="1"/>
</dbReference>
<evidence type="ECO:0000256" key="1">
    <source>
        <dbReference type="ARBA" id="ARBA00004141"/>
    </source>
</evidence>
<keyword evidence="10" id="KW-1185">Reference proteome</keyword>
<feature type="transmembrane region" description="Helical" evidence="8">
    <location>
        <begin position="139"/>
        <end position="157"/>
    </location>
</feature>
<dbReference type="PANTHER" id="PTHR30569:SF0">
    <property type="entry name" value="CYTOSINE PERMEASE"/>
    <property type="match status" value="1"/>
</dbReference>
<dbReference type="AlphaFoldDB" id="W9EEF8"/>
<dbReference type="Proteomes" id="UP000019474">
    <property type="component" value="Unassembled WGS sequence"/>
</dbReference>
<name>W9EEF8_9LACO</name>
<comment type="similarity">
    <text evidence="2 7">Belongs to the purine-cytosine permease (2.A.39) family.</text>
</comment>
<feature type="transmembrane region" description="Helical" evidence="8">
    <location>
        <begin position="285"/>
        <end position="305"/>
    </location>
</feature>
<dbReference type="PATRIC" id="fig|1221538.3.peg.559"/>
<dbReference type="GO" id="GO:0005886">
    <property type="term" value="C:plasma membrane"/>
    <property type="evidence" value="ECO:0007669"/>
    <property type="project" value="TreeGrafter"/>
</dbReference>
<feature type="transmembrane region" description="Helical" evidence="8">
    <location>
        <begin position="326"/>
        <end position="348"/>
    </location>
</feature>
<evidence type="ECO:0000313" key="10">
    <source>
        <dbReference type="Proteomes" id="UP000019474"/>
    </source>
</evidence>
<protein>
    <submittedName>
        <fullName evidence="9">Cytosine, purine, uracil, thiamine, allantoin permease family protein</fullName>
    </submittedName>
</protein>
<evidence type="ECO:0000256" key="6">
    <source>
        <dbReference type="ARBA" id="ARBA00023136"/>
    </source>
</evidence>
<feature type="transmembrane region" description="Helical" evidence="8">
    <location>
        <begin position="241"/>
        <end position="265"/>
    </location>
</feature>
<dbReference type="RefSeq" id="WP_035421795.1">
    <property type="nucleotide sequence ID" value="NZ_ALXG01000026.1"/>
</dbReference>
<feature type="transmembrane region" description="Helical" evidence="8">
    <location>
        <begin position="37"/>
        <end position="66"/>
    </location>
</feature>
<keyword evidence="4 8" id="KW-0812">Transmembrane</keyword>
<keyword evidence="5 8" id="KW-1133">Transmembrane helix</keyword>
<dbReference type="InterPro" id="IPR026030">
    <property type="entry name" value="Pur-cyt_permease_Fcy2/21/22"/>
</dbReference>
<comment type="subcellular location">
    <subcellularLocation>
        <location evidence="1">Membrane</location>
        <topology evidence="1">Multi-pass membrane protein</topology>
    </subcellularLocation>
</comment>
<feature type="transmembrane region" description="Helical" evidence="8">
    <location>
        <begin position="423"/>
        <end position="444"/>
    </location>
</feature>
<feature type="transmembrane region" description="Helical" evidence="8">
    <location>
        <begin position="101"/>
        <end position="127"/>
    </location>
</feature>
<evidence type="ECO:0000256" key="5">
    <source>
        <dbReference type="ARBA" id="ARBA00022989"/>
    </source>
</evidence>
<dbReference type="InterPro" id="IPR001248">
    <property type="entry name" value="Pur-cyt_permease"/>
</dbReference>
<accession>W9EEF8</accession>
<dbReference type="EMBL" id="ALXG01000026">
    <property type="protein sequence ID" value="ETO40503.1"/>
    <property type="molecule type" value="Genomic_DNA"/>
</dbReference>
<feature type="transmembrane region" description="Helical" evidence="8">
    <location>
        <begin position="354"/>
        <end position="376"/>
    </location>
</feature>
<organism evidence="9 10">
    <name type="scientific">Fructilactobacillus florum 8D</name>
    <dbReference type="NCBI Taxonomy" id="1221538"/>
    <lineage>
        <taxon>Bacteria</taxon>
        <taxon>Bacillati</taxon>
        <taxon>Bacillota</taxon>
        <taxon>Bacilli</taxon>
        <taxon>Lactobacillales</taxon>
        <taxon>Lactobacillaceae</taxon>
        <taxon>Fructilactobacillus</taxon>
    </lineage>
</organism>
<feature type="transmembrane region" description="Helical" evidence="8">
    <location>
        <begin position="169"/>
        <end position="189"/>
    </location>
</feature>
<proteinExistence type="inferred from homology"/>
<dbReference type="OrthoDB" id="9787279at2"/>
<keyword evidence="3 7" id="KW-0813">Transport</keyword>
<evidence type="ECO:0000256" key="7">
    <source>
        <dbReference type="PIRNR" id="PIRNR002744"/>
    </source>
</evidence>
<gene>
    <name evidence="9" type="ORF">B808_556</name>
</gene>
<dbReference type="PIRSF" id="PIRSF002744">
    <property type="entry name" value="Pur-cyt_permease"/>
    <property type="match status" value="1"/>
</dbReference>
<reference evidence="9 10" key="1">
    <citation type="submission" date="2012-08" db="EMBL/GenBank/DDBJ databases">
        <title>Genome sequencing of Lactobacillus florum 8D.</title>
        <authorList>
            <person name="Kim E.B."/>
            <person name="Marco M.L."/>
        </authorList>
    </citation>
    <scope>NUCLEOTIDE SEQUENCE [LARGE SCALE GENOMIC DNA]</scope>
    <source>
        <strain evidence="9 10">8D</strain>
    </source>
</reference>
<dbReference type="GO" id="GO:0015209">
    <property type="term" value="F:cytosine transmembrane transporter activity"/>
    <property type="evidence" value="ECO:0007669"/>
    <property type="project" value="InterPro"/>
</dbReference>
<feature type="transmembrane region" description="Helical" evidence="8">
    <location>
        <begin position="397"/>
        <end position="417"/>
    </location>
</feature>
<evidence type="ECO:0000256" key="4">
    <source>
        <dbReference type="ARBA" id="ARBA00022692"/>
    </source>
</evidence>
<keyword evidence="6 7" id="KW-0472">Membrane</keyword>
<comment type="caution">
    <text evidence="9">The sequence shown here is derived from an EMBL/GenBank/DDBJ whole genome shotgun (WGS) entry which is preliminary data.</text>
</comment>
<evidence type="ECO:0000256" key="3">
    <source>
        <dbReference type="ARBA" id="ARBA00022448"/>
    </source>
</evidence>